<dbReference type="InterPro" id="IPR004593">
    <property type="entry name" value="SbcD"/>
</dbReference>
<evidence type="ECO:0000256" key="3">
    <source>
        <dbReference type="ARBA" id="ARBA00013365"/>
    </source>
</evidence>
<evidence type="ECO:0000256" key="8">
    <source>
        <dbReference type="SAM" id="MobiDB-lite"/>
    </source>
</evidence>
<organism evidence="11 12">
    <name type="scientific">Actinacidiphila paucisporea</name>
    <dbReference type="NCBI Taxonomy" id="310782"/>
    <lineage>
        <taxon>Bacteria</taxon>
        <taxon>Bacillati</taxon>
        <taxon>Actinomycetota</taxon>
        <taxon>Actinomycetes</taxon>
        <taxon>Kitasatosporales</taxon>
        <taxon>Streptomycetaceae</taxon>
        <taxon>Actinacidiphila</taxon>
    </lineage>
</organism>
<dbReference type="InterPro" id="IPR026843">
    <property type="entry name" value="SbcD_C"/>
</dbReference>
<gene>
    <name evidence="7" type="primary">sbcD</name>
    <name evidence="11" type="ORF">SAMN05216499_12818</name>
</gene>
<proteinExistence type="inferred from homology"/>
<dbReference type="GO" id="GO:0008408">
    <property type="term" value="F:3'-5' exonuclease activity"/>
    <property type="evidence" value="ECO:0007669"/>
    <property type="project" value="InterPro"/>
</dbReference>
<dbReference type="NCBIfam" id="TIGR00619">
    <property type="entry name" value="sbcd"/>
    <property type="match status" value="1"/>
</dbReference>
<dbReference type="PANTHER" id="PTHR30337">
    <property type="entry name" value="COMPONENT OF ATP-DEPENDENT DSDNA EXONUCLEASE"/>
    <property type="match status" value="1"/>
</dbReference>
<dbReference type="InterPro" id="IPR004843">
    <property type="entry name" value="Calcineurin-like_PHP"/>
</dbReference>
<dbReference type="AlphaFoldDB" id="A0A1M7Q164"/>
<feature type="compositionally biased region" description="Polar residues" evidence="8">
    <location>
        <begin position="1"/>
        <end position="12"/>
    </location>
</feature>
<comment type="function">
    <text evidence="7">SbcCD cleaves DNA hairpin structures. These structures can inhibit DNA replication and are intermediates in certain DNA recombination reactions. The complex acts as a 3'-&gt;5' double strand exonuclease that can open hairpins. It also has a 5' single-strand endonuclease activity.</text>
</comment>
<dbReference type="GO" id="GO:0006310">
    <property type="term" value="P:DNA recombination"/>
    <property type="evidence" value="ECO:0007669"/>
    <property type="project" value="UniProtKB-KW"/>
</dbReference>
<evidence type="ECO:0000256" key="6">
    <source>
        <dbReference type="ARBA" id="ARBA00022839"/>
    </source>
</evidence>
<dbReference type="CDD" id="cd00840">
    <property type="entry name" value="MPP_Mre11_N"/>
    <property type="match status" value="1"/>
</dbReference>
<keyword evidence="7" id="KW-0233">DNA recombination</keyword>
<dbReference type="InterPro" id="IPR029052">
    <property type="entry name" value="Metallo-depent_PP-like"/>
</dbReference>
<evidence type="ECO:0000313" key="11">
    <source>
        <dbReference type="EMBL" id="SHN23795.1"/>
    </source>
</evidence>
<keyword evidence="4 7" id="KW-0540">Nuclease</keyword>
<reference evidence="11 12" key="1">
    <citation type="submission" date="2016-11" db="EMBL/GenBank/DDBJ databases">
        <authorList>
            <person name="Jaros S."/>
            <person name="Januszkiewicz K."/>
            <person name="Wedrychowicz H."/>
        </authorList>
    </citation>
    <scope>NUCLEOTIDE SEQUENCE [LARGE SCALE GENOMIC DNA]</scope>
    <source>
        <strain evidence="11 12">CGMCC 4.2025</strain>
    </source>
</reference>
<dbReference type="InterPro" id="IPR050535">
    <property type="entry name" value="DNA_Repair-Maintenance_Comp"/>
</dbReference>
<evidence type="ECO:0000259" key="9">
    <source>
        <dbReference type="Pfam" id="PF00149"/>
    </source>
</evidence>
<accession>A0A1M7Q164</accession>
<keyword evidence="12" id="KW-1185">Reference proteome</keyword>
<dbReference type="Proteomes" id="UP000184111">
    <property type="component" value="Unassembled WGS sequence"/>
</dbReference>
<name>A0A1M7Q164_9ACTN</name>
<feature type="domain" description="Nuclease SbcCD subunit D C-terminal" evidence="10">
    <location>
        <begin position="291"/>
        <end position="379"/>
    </location>
</feature>
<evidence type="ECO:0000256" key="2">
    <source>
        <dbReference type="ARBA" id="ARBA00011322"/>
    </source>
</evidence>
<evidence type="ECO:0000256" key="4">
    <source>
        <dbReference type="ARBA" id="ARBA00022722"/>
    </source>
</evidence>
<evidence type="ECO:0000256" key="1">
    <source>
        <dbReference type="ARBA" id="ARBA00010555"/>
    </source>
</evidence>
<evidence type="ECO:0000313" key="12">
    <source>
        <dbReference type="Proteomes" id="UP000184111"/>
    </source>
</evidence>
<feature type="domain" description="Calcineurin-like phosphoesterase" evidence="9">
    <location>
        <begin position="26"/>
        <end position="114"/>
    </location>
</feature>
<dbReference type="SUPFAM" id="SSF56300">
    <property type="entry name" value="Metallo-dependent phosphatases"/>
    <property type="match status" value="1"/>
</dbReference>
<evidence type="ECO:0000259" key="10">
    <source>
        <dbReference type="Pfam" id="PF12320"/>
    </source>
</evidence>
<evidence type="ECO:0000256" key="7">
    <source>
        <dbReference type="RuleBase" id="RU363069"/>
    </source>
</evidence>
<dbReference type="Pfam" id="PF12320">
    <property type="entry name" value="SbcD_C"/>
    <property type="match status" value="1"/>
</dbReference>
<keyword evidence="6 7" id="KW-0269">Exonuclease</keyword>
<evidence type="ECO:0000256" key="5">
    <source>
        <dbReference type="ARBA" id="ARBA00022801"/>
    </source>
</evidence>
<comment type="similarity">
    <text evidence="1 7">Belongs to the SbcD family.</text>
</comment>
<dbReference type="STRING" id="310782.SAMN05216499_12818"/>
<dbReference type="PANTHER" id="PTHR30337:SF0">
    <property type="entry name" value="NUCLEASE SBCCD SUBUNIT D"/>
    <property type="match status" value="1"/>
</dbReference>
<keyword evidence="5 7" id="KW-0378">Hydrolase</keyword>
<keyword evidence="7" id="KW-0235">DNA replication</keyword>
<comment type="subunit">
    <text evidence="2 7">Heterodimer of SbcC and SbcD.</text>
</comment>
<dbReference type="GO" id="GO:0006260">
    <property type="term" value="P:DNA replication"/>
    <property type="evidence" value="ECO:0007669"/>
    <property type="project" value="UniProtKB-KW"/>
</dbReference>
<dbReference type="Pfam" id="PF00149">
    <property type="entry name" value="Metallophos"/>
    <property type="match status" value="1"/>
</dbReference>
<feature type="region of interest" description="Disordered" evidence="8">
    <location>
        <begin position="1"/>
        <end position="22"/>
    </location>
</feature>
<keyword evidence="7" id="KW-0255">Endonuclease</keyword>
<dbReference type="InterPro" id="IPR041796">
    <property type="entry name" value="Mre11_N"/>
</dbReference>
<dbReference type="GO" id="GO:0004519">
    <property type="term" value="F:endonuclease activity"/>
    <property type="evidence" value="ECO:0007669"/>
    <property type="project" value="UniProtKB-KW"/>
</dbReference>
<protein>
    <recommendedName>
        <fullName evidence="3 7">Nuclease SbcCD subunit D</fullName>
    </recommendedName>
</protein>
<dbReference type="EMBL" id="FRBI01000028">
    <property type="protein sequence ID" value="SHN23795.1"/>
    <property type="molecule type" value="Genomic_DNA"/>
</dbReference>
<dbReference type="Gene3D" id="3.60.21.10">
    <property type="match status" value="1"/>
</dbReference>
<sequence length="410" mass="44058">MGPAGTSGTASRNGEDERARRGGRVRLLHTSDWHLGRSFHRVSLLDAQRAFLAHLVATVRDRDVDAVLVAGDVYDRAVPPLAAVELYDSALHALADLGVPTVMISGNHDSARRLGVGAGLMDRAGIHLRTDPVTCDRPVVLHDPHGDVAVYGLPYLEPALVREEIGAERADHAAVLGAAADRVRADLAARPAGTRGVVLAHAFVTGAAPCDSERDITAGGVASVPAAIFDGIHYTALGHLHGCQTVTERIRYSGSPLAYSFSEEHHRKSMWLIDLGAGGEIAAERLDTPVPRRLARLRGRLEDLLADPAHEPHTGAWVEATLTDPVRPYEPMAALAKRFPHILSLGFDPDDRGDDPVASYARRLAGRDDQQTAEDFVAHVRGSEPDPHERLVLREAFDAVRAAAATAERD</sequence>